<protein>
    <recommendedName>
        <fullName evidence="3">DUF4062 domain-containing protein</fullName>
    </recommendedName>
</protein>
<dbReference type="AlphaFoldDB" id="A0A1D8D0M7"/>
<evidence type="ECO:0000313" key="2">
    <source>
        <dbReference type="Proteomes" id="UP000095185"/>
    </source>
</evidence>
<dbReference type="Proteomes" id="UP000095185">
    <property type="component" value="Chromosome"/>
</dbReference>
<dbReference type="OrthoDB" id="571425at2"/>
<dbReference type="EMBL" id="CP017305">
    <property type="protein sequence ID" value="AOS84762.1"/>
    <property type="molecule type" value="Genomic_DNA"/>
</dbReference>
<evidence type="ECO:0008006" key="3">
    <source>
        <dbReference type="Google" id="ProtNLM"/>
    </source>
</evidence>
<dbReference type="RefSeq" id="WP_069810951.1">
    <property type="nucleotide sequence ID" value="NZ_CP017305.1"/>
</dbReference>
<dbReference type="KEGG" id="clz:BIU88_11840"/>
<reference evidence="1" key="1">
    <citation type="submission" date="2016-09" db="EMBL/GenBank/DDBJ databases">
        <title>Genome sequence of Chlorobaculum limnaeum.</title>
        <authorList>
            <person name="Liu Z."/>
            <person name="Tank M."/>
            <person name="Bryant D.A."/>
        </authorList>
    </citation>
    <scope>NUCLEOTIDE SEQUENCE [LARGE SCALE GENOMIC DNA]</scope>
    <source>
        <strain evidence="1">DSM 1677</strain>
    </source>
</reference>
<evidence type="ECO:0000313" key="1">
    <source>
        <dbReference type="EMBL" id="AOS84762.1"/>
    </source>
</evidence>
<gene>
    <name evidence="1" type="ORF">BIU88_11840</name>
</gene>
<name>A0A1D8D0M7_CHLLM</name>
<dbReference type="STRING" id="274537.BIU88_11840"/>
<sequence length="188" mass="21900">MRKIRIFLASSSELTADRESFEIEINRKNKLLAEKEVFLHLDIWEDLPAQMTQTRSQDEYNKQIKAADLFALLAWNKVGKYTEEEFDVAYRLFKSKKKPAIFTWFKEPPQAAEPSLDQFKKKLAGMGHFPAFYKEADDLWNQFNKELDRLDLASMGKIDDARGIYVDNRGANIKTQINDAIINNPTFQ</sequence>
<accession>A0A1D8D0M7</accession>
<proteinExistence type="predicted"/>
<organism evidence="1 2">
    <name type="scientific">Chlorobaculum limnaeum</name>
    <dbReference type="NCBI Taxonomy" id="274537"/>
    <lineage>
        <taxon>Bacteria</taxon>
        <taxon>Pseudomonadati</taxon>
        <taxon>Chlorobiota</taxon>
        <taxon>Chlorobiia</taxon>
        <taxon>Chlorobiales</taxon>
        <taxon>Chlorobiaceae</taxon>
        <taxon>Chlorobaculum</taxon>
    </lineage>
</organism>
<keyword evidence="2" id="KW-1185">Reference proteome</keyword>